<evidence type="ECO:0000313" key="1">
    <source>
        <dbReference type="EMBL" id="NMF90994.1"/>
    </source>
</evidence>
<comment type="caution">
    <text evidence="1">The sequence shown here is derived from an EMBL/GenBank/DDBJ whole genome shotgun (WGS) entry which is preliminary data.</text>
</comment>
<name>A0ABX1MSQ5_9RHOO</name>
<dbReference type="EMBL" id="WTVR01000060">
    <property type="protein sequence ID" value="NMF90994.1"/>
    <property type="molecule type" value="Genomic_DNA"/>
</dbReference>
<protein>
    <recommendedName>
        <fullName evidence="3">IrrE N-terminal-like domain-containing protein</fullName>
    </recommendedName>
</protein>
<evidence type="ECO:0008006" key="3">
    <source>
        <dbReference type="Google" id="ProtNLM"/>
    </source>
</evidence>
<accession>A0ABX1MSQ5</accession>
<reference evidence="1 2" key="1">
    <citation type="submission" date="2019-12" db="EMBL/GenBank/DDBJ databases">
        <title>Comparative genomics gives insights into the taxonomy of the Azoarcus-Aromatoleum group and reveals separate origins of nif in the plant-associated Azoarcus and non-plant-associated Aromatoleum sub-groups.</title>
        <authorList>
            <person name="Lafos M."/>
            <person name="Maluk M."/>
            <person name="Batista M."/>
            <person name="Junghare M."/>
            <person name="Carmona M."/>
            <person name="Faoro H."/>
            <person name="Cruz L.M."/>
            <person name="Battistoni F."/>
            <person name="De Souza E."/>
            <person name="Pedrosa F."/>
            <person name="Chen W.-M."/>
            <person name="Poole P.S."/>
            <person name="Dixon R.A."/>
            <person name="James E.K."/>
        </authorList>
    </citation>
    <scope>NUCLEOTIDE SEQUENCE [LARGE SCALE GENOMIC DNA]</scope>
    <source>
        <strain evidence="1 2">ToN1</strain>
    </source>
</reference>
<dbReference type="Proteomes" id="UP000652074">
    <property type="component" value="Unassembled WGS sequence"/>
</dbReference>
<dbReference type="RefSeq" id="WP_169208323.1">
    <property type="nucleotide sequence ID" value="NZ_CP059560.1"/>
</dbReference>
<gene>
    <name evidence="1" type="ORF">GPA26_21255</name>
</gene>
<organism evidence="1 2">
    <name type="scientific">Aromatoleum petrolei</name>
    <dbReference type="NCBI Taxonomy" id="76116"/>
    <lineage>
        <taxon>Bacteria</taxon>
        <taxon>Pseudomonadati</taxon>
        <taxon>Pseudomonadota</taxon>
        <taxon>Betaproteobacteria</taxon>
        <taxon>Rhodocyclales</taxon>
        <taxon>Rhodocyclaceae</taxon>
        <taxon>Aromatoleum</taxon>
    </lineage>
</organism>
<keyword evidence="2" id="KW-1185">Reference proteome</keyword>
<evidence type="ECO:0000313" key="2">
    <source>
        <dbReference type="Proteomes" id="UP000652074"/>
    </source>
</evidence>
<proteinExistence type="predicted"/>
<sequence>MEHLKHHRYIEYFQRQLVREGSEDFWHKQKEWFDENRSSIARKFLEISKQPEDTPNRWAEAIMGHTDHGDYDNVFAKQIFEPLVKKVLEICEAHDLAPRFAVRFVNSPGAEPSPAALPSSFEHVLFAGQGTFAFCNYWAKIFSSAMAEVAELPDEERESPAAVIAKLRKGQVLVDATRLAVHYARFESLLGFGRIEQPNELLGFRTLLLNAMEVFIVGHEFGHFISHEAHPDTCGIPDGADSKHHELDCDAVGLAVCTEYGVRESNAFAFQLIGPLLLFYALRTCEQTKAILFTETQESNSHPSNEERFRFALEFLISAGASDQVMESVHFALDVAMCVGSQVQLTAHELKESLLANRNA</sequence>